<organism evidence="5 6">
    <name type="scientific">Lacticaseibacillus thailandensis DSM 22698 = JCM 13996</name>
    <dbReference type="NCBI Taxonomy" id="1423810"/>
    <lineage>
        <taxon>Bacteria</taxon>
        <taxon>Bacillati</taxon>
        <taxon>Bacillota</taxon>
        <taxon>Bacilli</taxon>
        <taxon>Lactobacillales</taxon>
        <taxon>Lactobacillaceae</taxon>
        <taxon>Lacticaseibacillus</taxon>
    </lineage>
</organism>
<feature type="domain" description="HTH marR-type" evidence="4">
    <location>
        <begin position="12"/>
        <end position="144"/>
    </location>
</feature>
<dbReference type="AlphaFoldDB" id="A0A0R2C7G1"/>
<dbReference type="Proteomes" id="UP000051789">
    <property type="component" value="Unassembled WGS sequence"/>
</dbReference>
<dbReference type="PATRIC" id="fig|1423810.4.peg.1461"/>
<proteinExistence type="predicted"/>
<dbReference type="SUPFAM" id="SSF46785">
    <property type="entry name" value="Winged helix' DNA-binding domain"/>
    <property type="match status" value="1"/>
</dbReference>
<gene>
    <name evidence="5" type="ORF">FD19_GL001422</name>
</gene>
<dbReference type="Gene3D" id="1.10.10.10">
    <property type="entry name" value="Winged helix-like DNA-binding domain superfamily/Winged helix DNA-binding domain"/>
    <property type="match status" value="1"/>
</dbReference>
<dbReference type="PROSITE" id="PS50995">
    <property type="entry name" value="HTH_MARR_2"/>
    <property type="match status" value="1"/>
</dbReference>
<keyword evidence="3" id="KW-0804">Transcription</keyword>
<comment type="caution">
    <text evidence="5">The sequence shown here is derived from an EMBL/GenBank/DDBJ whole genome shotgun (WGS) entry which is preliminary data.</text>
</comment>
<keyword evidence="2" id="KW-0238">DNA-binding</keyword>
<keyword evidence="1" id="KW-0805">Transcription regulation</keyword>
<dbReference type="GO" id="GO:0003700">
    <property type="term" value="F:DNA-binding transcription factor activity"/>
    <property type="evidence" value="ECO:0007669"/>
    <property type="project" value="InterPro"/>
</dbReference>
<evidence type="ECO:0000313" key="6">
    <source>
        <dbReference type="Proteomes" id="UP000051789"/>
    </source>
</evidence>
<reference evidence="5 6" key="1">
    <citation type="journal article" date="2015" name="Genome Announc.">
        <title>Expanding the biotechnology potential of lactobacilli through comparative genomics of 213 strains and associated genera.</title>
        <authorList>
            <person name="Sun Z."/>
            <person name="Harris H.M."/>
            <person name="McCann A."/>
            <person name="Guo C."/>
            <person name="Argimon S."/>
            <person name="Zhang W."/>
            <person name="Yang X."/>
            <person name="Jeffery I.B."/>
            <person name="Cooney J.C."/>
            <person name="Kagawa T.F."/>
            <person name="Liu W."/>
            <person name="Song Y."/>
            <person name="Salvetti E."/>
            <person name="Wrobel A."/>
            <person name="Rasinkangas P."/>
            <person name="Parkhill J."/>
            <person name="Rea M.C."/>
            <person name="O'Sullivan O."/>
            <person name="Ritari J."/>
            <person name="Douillard F.P."/>
            <person name="Paul Ross R."/>
            <person name="Yang R."/>
            <person name="Briner A.E."/>
            <person name="Felis G.E."/>
            <person name="de Vos W.M."/>
            <person name="Barrangou R."/>
            <person name="Klaenhammer T.R."/>
            <person name="Caufield P.W."/>
            <person name="Cui Y."/>
            <person name="Zhang H."/>
            <person name="O'Toole P.W."/>
        </authorList>
    </citation>
    <scope>NUCLEOTIDE SEQUENCE [LARGE SCALE GENOMIC DNA]</scope>
    <source>
        <strain evidence="5 6">DSM 22698</strain>
    </source>
</reference>
<evidence type="ECO:0000256" key="2">
    <source>
        <dbReference type="ARBA" id="ARBA00023125"/>
    </source>
</evidence>
<dbReference type="InterPro" id="IPR036388">
    <property type="entry name" value="WH-like_DNA-bd_sf"/>
</dbReference>
<dbReference type="InterPro" id="IPR036390">
    <property type="entry name" value="WH_DNA-bd_sf"/>
</dbReference>
<evidence type="ECO:0000259" key="4">
    <source>
        <dbReference type="PROSITE" id="PS50995"/>
    </source>
</evidence>
<name>A0A0R2C7G1_9LACO</name>
<sequence length="161" mass="17913">MYNYESKGSDNVENALRAIGIIARALDSIANIEFRTLNLTRGQYLYVARIAEHPGIIQEQLVDQLKIDRATVARSVGKLCDQCLVTKRPDPHNAKASQLFLTPAGTAAADLIHRENEYSLQTALRGMNSTEIAQLERLLNQMSANVAADWQFVKSGGHRNY</sequence>
<dbReference type="PANTHER" id="PTHR42756:SF2">
    <property type="entry name" value="MARR FAMILY REGULATORY PROTEIN"/>
    <property type="match status" value="1"/>
</dbReference>
<evidence type="ECO:0000256" key="1">
    <source>
        <dbReference type="ARBA" id="ARBA00023015"/>
    </source>
</evidence>
<dbReference type="STRING" id="1423810.FD19_GL001422"/>
<keyword evidence="6" id="KW-1185">Reference proteome</keyword>
<evidence type="ECO:0000256" key="3">
    <source>
        <dbReference type="ARBA" id="ARBA00023163"/>
    </source>
</evidence>
<dbReference type="Pfam" id="PF12802">
    <property type="entry name" value="MarR_2"/>
    <property type="match status" value="1"/>
</dbReference>
<dbReference type="EMBL" id="AYZK01000003">
    <property type="protein sequence ID" value="KRM87264.1"/>
    <property type="molecule type" value="Genomic_DNA"/>
</dbReference>
<dbReference type="PANTHER" id="PTHR42756">
    <property type="entry name" value="TRANSCRIPTIONAL REGULATOR, MARR"/>
    <property type="match status" value="1"/>
</dbReference>
<dbReference type="SMART" id="SM00347">
    <property type="entry name" value="HTH_MARR"/>
    <property type="match status" value="1"/>
</dbReference>
<dbReference type="InterPro" id="IPR000835">
    <property type="entry name" value="HTH_MarR-typ"/>
</dbReference>
<evidence type="ECO:0000313" key="5">
    <source>
        <dbReference type="EMBL" id="KRM87264.1"/>
    </source>
</evidence>
<protein>
    <submittedName>
        <fullName evidence="5">Transcriptional regulator yybA</fullName>
    </submittedName>
</protein>
<dbReference type="GO" id="GO:0003677">
    <property type="term" value="F:DNA binding"/>
    <property type="evidence" value="ECO:0007669"/>
    <property type="project" value="UniProtKB-KW"/>
</dbReference>
<accession>A0A0R2C7G1</accession>